<feature type="chain" id="PRO_5020404641" description="Gram-positive pilin subunit D1 N-terminal domain-containing protein" evidence="3">
    <location>
        <begin position="27"/>
        <end position="235"/>
    </location>
</feature>
<dbReference type="Proteomes" id="UP000301475">
    <property type="component" value="Chromosome"/>
</dbReference>
<evidence type="ECO:0000256" key="3">
    <source>
        <dbReference type="SAM" id="SignalP"/>
    </source>
</evidence>
<feature type="compositionally biased region" description="Low complexity" evidence="1">
    <location>
        <begin position="171"/>
        <end position="193"/>
    </location>
</feature>
<accession>A0A4P8XTT2</accession>
<dbReference type="EMBL" id="CP039381">
    <property type="protein sequence ID" value="QCT06415.1"/>
    <property type="molecule type" value="Genomic_DNA"/>
</dbReference>
<dbReference type="InterPro" id="IPR032364">
    <property type="entry name" value="GramPos_pilinD1_N"/>
</dbReference>
<dbReference type="AlphaFoldDB" id="A0A4P8XTT2"/>
<dbReference type="RefSeq" id="WP_138156492.1">
    <property type="nucleotide sequence ID" value="NZ_CP039381.1"/>
</dbReference>
<dbReference type="Gene3D" id="2.60.40.10">
    <property type="entry name" value="Immunoglobulins"/>
    <property type="match status" value="1"/>
</dbReference>
<sequence>MKKTVSIILSVFVLALAVLPCVSAGAVEGEKTPSLSLRFIAEGIPMDNVSFSAWKIAEPDAEGKMQSKKPFDIKDISEKTPEQLAQLSKELKTLVTENGIAANDTAVTDDQGKLRFKKIDSVGMYLVLGDSKTVEQDVYSPTPFIISLPYTDEYGRLIYDVEADVKYEKSTVPPTEPTTEPSTEPTTAVTTVPPTTPPGNDIPQTGTMLWLVPVLLIAGAVLVAAGIIIKKKISK</sequence>
<evidence type="ECO:0000256" key="2">
    <source>
        <dbReference type="SAM" id="Phobius"/>
    </source>
</evidence>
<dbReference type="OrthoDB" id="1747537at2"/>
<feature type="region of interest" description="Disordered" evidence="1">
    <location>
        <begin position="169"/>
        <end position="200"/>
    </location>
</feature>
<name>A0A4P8XTT2_9FIRM</name>
<keyword evidence="3" id="KW-0732">Signal</keyword>
<keyword evidence="2" id="KW-1133">Transmembrane helix</keyword>
<evidence type="ECO:0000256" key="1">
    <source>
        <dbReference type="SAM" id="MobiDB-lite"/>
    </source>
</evidence>
<dbReference type="Pfam" id="PF16555">
    <property type="entry name" value="GramPos_pilinD1"/>
    <property type="match status" value="1"/>
</dbReference>
<evidence type="ECO:0000313" key="5">
    <source>
        <dbReference type="EMBL" id="QCT06415.1"/>
    </source>
</evidence>
<reference evidence="5 6" key="1">
    <citation type="submission" date="2019-04" db="EMBL/GenBank/DDBJ databases">
        <authorList>
            <person name="Embree M."/>
            <person name="Gaffney J.R."/>
        </authorList>
    </citation>
    <scope>NUCLEOTIDE SEQUENCE [LARGE SCALE GENOMIC DNA]</scope>
    <source>
        <strain evidence="5 6">JE7A12</strain>
    </source>
</reference>
<feature type="domain" description="Gram-positive pilin subunit D1 N-terminal" evidence="4">
    <location>
        <begin position="36"/>
        <end position="161"/>
    </location>
</feature>
<feature type="signal peptide" evidence="3">
    <location>
        <begin position="1"/>
        <end position="26"/>
    </location>
</feature>
<evidence type="ECO:0000259" key="4">
    <source>
        <dbReference type="Pfam" id="PF16555"/>
    </source>
</evidence>
<keyword evidence="2" id="KW-0812">Transmembrane</keyword>
<gene>
    <name evidence="5" type="ORF">E5Z56_03185</name>
</gene>
<organism evidence="5 6">
    <name type="scientific">Ruminococcus bovis</name>
    <dbReference type="NCBI Taxonomy" id="2564099"/>
    <lineage>
        <taxon>Bacteria</taxon>
        <taxon>Bacillati</taxon>
        <taxon>Bacillota</taxon>
        <taxon>Clostridia</taxon>
        <taxon>Eubacteriales</taxon>
        <taxon>Oscillospiraceae</taxon>
        <taxon>Ruminococcus</taxon>
    </lineage>
</organism>
<dbReference type="InterPro" id="IPR013783">
    <property type="entry name" value="Ig-like_fold"/>
</dbReference>
<proteinExistence type="predicted"/>
<feature type="transmembrane region" description="Helical" evidence="2">
    <location>
        <begin position="208"/>
        <end position="229"/>
    </location>
</feature>
<keyword evidence="6" id="KW-1185">Reference proteome</keyword>
<evidence type="ECO:0000313" key="6">
    <source>
        <dbReference type="Proteomes" id="UP000301475"/>
    </source>
</evidence>
<keyword evidence="2" id="KW-0472">Membrane</keyword>
<dbReference type="KEGG" id="ruj:E5Z56_03185"/>
<protein>
    <recommendedName>
        <fullName evidence="4">Gram-positive pilin subunit D1 N-terminal domain-containing protein</fullName>
    </recommendedName>
</protein>